<comment type="caution">
    <text evidence="1">The sequence shown here is derived from an EMBL/GenBank/DDBJ whole genome shotgun (WGS) entry which is preliminary data.</text>
</comment>
<gene>
    <name evidence="1" type="ORF">BAU17_13260</name>
</gene>
<protein>
    <recommendedName>
        <fullName evidence="3">Sigma-70 family RNA polymerase sigma factor</fullName>
    </recommendedName>
</protein>
<evidence type="ECO:0008006" key="3">
    <source>
        <dbReference type="Google" id="ProtNLM"/>
    </source>
</evidence>
<keyword evidence="2" id="KW-1185">Reference proteome</keyword>
<proteinExistence type="predicted"/>
<evidence type="ECO:0000313" key="1">
    <source>
        <dbReference type="EMBL" id="KAF1305345.1"/>
    </source>
</evidence>
<sequence length="157" mass="19457">MSEQELTELVNDYQRLFYKVLRRCSIFPGQNDFDDYLQELRILFYVRAKKYPSRGTFEAENNISYLFKYLLWYVVDQKRKFVPQLEEVQEETLRGQMEERFEDVETMAAFDAFYHRLLPKDQKKVLALLFDNQLSRQNRSRYRQYFRKKKHIFFKKE</sequence>
<organism evidence="1 2">
    <name type="scientific">Candidatus Enterococcus willemsii</name>
    <dbReference type="NCBI Taxonomy" id="1857215"/>
    <lineage>
        <taxon>Bacteria</taxon>
        <taxon>Bacillati</taxon>
        <taxon>Bacillota</taxon>
        <taxon>Bacilli</taxon>
        <taxon>Lactobacillales</taxon>
        <taxon>Enterococcaceae</taxon>
        <taxon>Enterococcus</taxon>
    </lineage>
</organism>
<name>A0ABQ6Z1I7_9ENTE</name>
<dbReference type="RefSeq" id="WP_161901302.1">
    <property type="nucleotide sequence ID" value="NZ_MAEL01000017.1"/>
</dbReference>
<evidence type="ECO:0000313" key="2">
    <source>
        <dbReference type="Proteomes" id="UP000782705"/>
    </source>
</evidence>
<dbReference type="Proteomes" id="UP000782705">
    <property type="component" value="Unassembled WGS sequence"/>
</dbReference>
<reference evidence="1 2" key="1">
    <citation type="submission" date="2016-06" db="EMBL/GenBank/DDBJ databases">
        <title>Four novel species of enterococci isolated from chicken manure.</title>
        <authorList>
            <person name="Van Tyne D."/>
        </authorList>
    </citation>
    <scope>NUCLEOTIDE SEQUENCE [LARGE SCALE GENOMIC DNA]</scope>
    <source>
        <strain evidence="1 2">CU12B</strain>
    </source>
</reference>
<accession>A0ABQ6Z1I7</accession>
<dbReference type="EMBL" id="MAEL01000017">
    <property type="protein sequence ID" value="KAF1305345.1"/>
    <property type="molecule type" value="Genomic_DNA"/>
</dbReference>